<evidence type="ECO:0000313" key="8">
    <source>
        <dbReference type="Proteomes" id="UP000533724"/>
    </source>
</evidence>
<evidence type="ECO:0000256" key="2">
    <source>
        <dbReference type="ARBA" id="ARBA00022670"/>
    </source>
</evidence>
<dbReference type="GO" id="GO:0006508">
    <property type="term" value="P:proteolysis"/>
    <property type="evidence" value="ECO:0007669"/>
    <property type="project" value="UniProtKB-KW"/>
</dbReference>
<feature type="domain" description="NlpC/P60" evidence="6">
    <location>
        <begin position="1"/>
        <end position="128"/>
    </location>
</feature>
<evidence type="ECO:0000256" key="5">
    <source>
        <dbReference type="SAM" id="MobiDB-lite"/>
    </source>
</evidence>
<keyword evidence="3 7" id="KW-0378">Hydrolase</keyword>
<keyword evidence="4" id="KW-0788">Thiol protease</keyword>
<dbReference type="GO" id="GO:0008234">
    <property type="term" value="F:cysteine-type peptidase activity"/>
    <property type="evidence" value="ECO:0007669"/>
    <property type="project" value="UniProtKB-KW"/>
</dbReference>
<evidence type="ECO:0000259" key="6">
    <source>
        <dbReference type="PROSITE" id="PS51935"/>
    </source>
</evidence>
<dbReference type="InterPro" id="IPR000064">
    <property type="entry name" value="NLP_P60_dom"/>
</dbReference>
<name>A0A7W6XTN2_9HYPH</name>
<reference evidence="7 8" key="1">
    <citation type="submission" date="2020-08" db="EMBL/GenBank/DDBJ databases">
        <title>Genomic Encyclopedia of Type Strains, Phase IV (KMG-V): Genome sequencing to study the core and pangenomes of soil and plant-associated prokaryotes.</title>
        <authorList>
            <person name="Whitman W."/>
        </authorList>
    </citation>
    <scope>NUCLEOTIDE SEQUENCE [LARGE SCALE GENOMIC DNA]</scope>
    <source>
        <strain evidence="7 8">SEMIA 414</strain>
    </source>
</reference>
<feature type="compositionally biased region" description="Basic and acidic residues" evidence="5">
    <location>
        <begin position="132"/>
        <end position="148"/>
    </location>
</feature>
<protein>
    <submittedName>
        <fullName evidence="7">Cell wall-associated NlpC family hydrolase</fullName>
    </submittedName>
</protein>
<gene>
    <name evidence="7" type="ORF">GGE15_000623</name>
</gene>
<sequence length="156" mass="18004">MERFIGIPYVPHGRGYDGADCWGILYLYYRDALGILVPTYVAEMETRRFDRRDIGPLMKAERERDWVQVETPAIGDCVLMRAGRHDSHVGVFLGAGRMLHSEGPHPSQIERMADVRWRDRITGFYRTIHVDSPQRDARDHRAERDGRRLPAPLSSS</sequence>
<proteinExistence type="inferred from homology"/>
<dbReference type="RefSeq" id="WP_184497681.1">
    <property type="nucleotide sequence ID" value="NZ_JACIHI010000001.1"/>
</dbReference>
<evidence type="ECO:0000256" key="3">
    <source>
        <dbReference type="ARBA" id="ARBA00022801"/>
    </source>
</evidence>
<organism evidence="7 8">
    <name type="scientific">Rhizobium esperanzae</name>
    <dbReference type="NCBI Taxonomy" id="1967781"/>
    <lineage>
        <taxon>Bacteria</taxon>
        <taxon>Pseudomonadati</taxon>
        <taxon>Pseudomonadota</taxon>
        <taxon>Alphaproteobacteria</taxon>
        <taxon>Hyphomicrobiales</taxon>
        <taxon>Rhizobiaceae</taxon>
        <taxon>Rhizobium/Agrobacterium group</taxon>
        <taxon>Rhizobium</taxon>
    </lineage>
</organism>
<dbReference type="InterPro" id="IPR038765">
    <property type="entry name" value="Papain-like_cys_pep_sf"/>
</dbReference>
<dbReference type="EMBL" id="JACIHI010000001">
    <property type="protein sequence ID" value="MBB4437392.1"/>
    <property type="molecule type" value="Genomic_DNA"/>
</dbReference>
<dbReference type="SUPFAM" id="SSF54001">
    <property type="entry name" value="Cysteine proteinases"/>
    <property type="match status" value="1"/>
</dbReference>
<dbReference type="PROSITE" id="PS51935">
    <property type="entry name" value="NLPC_P60"/>
    <property type="match status" value="1"/>
</dbReference>
<dbReference type="AlphaFoldDB" id="A0A7W6XTN2"/>
<keyword evidence="2" id="KW-0645">Protease</keyword>
<dbReference type="Gene3D" id="3.90.1720.10">
    <property type="entry name" value="endopeptidase domain like (from Nostoc punctiforme)"/>
    <property type="match status" value="1"/>
</dbReference>
<comment type="similarity">
    <text evidence="1">Belongs to the peptidase C40 family.</text>
</comment>
<feature type="region of interest" description="Disordered" evidence="5">
    <location>
        <begin position="132"/>
        <end position="156"/>
    </location>
</feature>
<dbReference type="Pfam" id="PF00877">
    <property type="entry name" value="NLPC_P60"/>
    <property type="match status" value="1"/>
</dbReference>
<comment type="caution">
    <text evidence="7">The sequence shown here is derived from an EMBL/GenBank/DDBJ whole genome shotgun (WGS) entry which is preliminary data.</text>
</comment>
<evidence type="ECO:0000256" key="4">
    <source>
        <dbReference type="ARBA" id="ARBA00022807"/>
    </source>
</evidence>
<accession>A0A7W6XTN2</accession>
<evidence type="ECO:0000313" key="7">
    <source>
        <dbReference type="EMBL" id="MBB4437392.1"/>
    </source>
</evidence>
<evidence type="ECO:0000256" key="1">
    <source>
        <dbReference type="ARBA" id="ARBA00007074"/>
    </source>
</evidence>
<dbReference type="Proteomes" id="UP000533724">
    <property type="component" value="Unassembled WGS sequence"/>
</dbReference>